<keyword evidence="13" id="KW-1185">Reference proteome</keyword>
<dbReference type="PANTHER" id="PTHR44329">
    <property type="entry name" value="SERINE/THREONINE-PROTEIN KINASE TNNI3K-RELATED"/>
    <property type="match status" value="1"/>
</dbReference>
<evidence type="ECO:0000313" key="13">
    <source>
        <dbReference type="Proteomes" id="UP000326396"/>
    </source>
</evidence>
<dbReference type="InterPro" id="IPR000719">
    <property type="entry name" value="Prot_kinase_dom"/>
</dbReference>
<dbReference type="CDD" id="cd13999">
    <property type="entry name" value="STKc_MAP3K-like"/>
    <property type="match status" value="1"/>
</dbReference>
<dbReference type="InterPro" id="IPR008271">
    <property type="entry name" value="Ser/Thr_kinase_AS"/>
</dbReference>
<evidence type="ECO:0000256" key="6">
    <source>
        <dbReference type="ARBA" id="ARBA00022777"/>
    </source>
</evidence>
<organism evidence="12 13">
    <name type="scientific">Mikania micrantha</name>
    <name type="common">bitter vine</name>
    <dbReference type="NCBI Taxonomy" id="192012"/>
    <lineage>
        <taxon>Eukaryota</taxon>
        <taxon>Viridiplantae</taxon>
        <taxon>Streptophyta</taxon>
        <taxon>Embryophyta</taxon>
        <taxon>Tracheophyta</taxon>
        <taxon>Spermatophyta</taxon>
        <taxon>Magnoliopsida</taxon>
        <taxon>eudicotyledons</taxon>
        <taxon>Gunneridae</taxon>
        <taxon>Pentapetalae</taxon>
        <taxon>asterids</taxon>
        <taxon>campanulids</taxon>
        <taxon>Asterales</taxon>
        <taxon>Asteraceae</taxon>
        <taxon>Asteroideae</taxon>
        <taxon>Heliantheae alliance</taxon>
        <taxon>Eupatorieae</taxon>
        <taxon>Mikania</taxon>
    </lineage>
</organism>
<dbReference type="InterPro" id="IPR045865">
    <property type="entry name" value="ACT-like_dom_sf"/>
</dbReference>
<keyword evidence="7" id="KW-0067">ATP-binding</keyword>
<dbReference type="SUPFAM" id="SSF55021">
    <property type="entry name" value="ACT-like"/>
    <property type="match status" value="1"/>
</dbReference>
<sequence length="572" mass="65162">MVMQGGDTESCCSSRASEVSPPAVASRKRRPKVEVYQEVLRRLRESNCVEACKPGFEDQLWTHFSRLPVRRYALDVNVERAHEVLMHKNLLEMAHDPNTRPAFEARLIQVLLVTQKSTYFLFLVVFSNNPLTAFGLSSNLGIPFEASNINLQDGDKVMSANQHLFRPLHEITISTNDKPKLLCKLTSLLSEIGLNIQEAHAFSTTDGYSLDVFVVNGWPYEETEKLRDLLAMEIPRVEDIPWSKNPQVLPSKEMKTKNFQEIVQLPMDGADVWEIEVKLLKFEFRISGGSYSDLYKGTFCTQDVAIKAFKDEYLYDNVQREFSQEVYIMRKIRHKNIVQFIGASTRPPNLCIVTEYMAGGSLYDFLHNQRGHFDVPTILKIAIHISKGMNYLHENNIIHRDLKSANLLMDENGIVKVSDFGVARVQNKSGIMTAETGTYRWMAPEVIEHRPYNHKADVFSFGIVMWELLAKKLPYTSLTPLQAAIGVVQKGLRPVIPKHTHPEIVGLLEQCWQQDPSLRPEFSEIITVLLHCSKMVNFNFIGGKMGGSDYSLKQEVEEKRSIKRRNNLAGVS</sequence>
<comment type="catalytic activity">
    <reaction evidence="9">
        <text>L-seryl-[protein] + ATP = O-phospho-L-seryl-[protein] + ADP + H(+)</text>
        <dbReference type="Rhea" id="RHEA:17989"/>
        <dbReference type="Rhea" id="RHEA-COMP:9863"/>
        <dbReference type="Rhea" id="RHEA-COMP:11604"/>
        <dbReference type="ChEBI" id="CHEBI:15378"/>
        <dbReference type="ChEBI" id="CHEBI:29999"/>
        <dbReference type="ChEBI" id="CHEBI:30616"/>
        <dbReference type="ChEBI" id="CHEBI:83421"/>
        <dbReference type="ChEBI" id="CHEBI:456216"/>
        <dbReference type="EC" id="2.7.11.1"/>
    </reaction>
</comment>
<keyword evidence="3" id="KW-0723">Serine/threonine-protein kinase</keyword>
<dbReference type="Gene3D" id="3.30.200.20">
    <property type="entry name" value="Phosphorylase Kinase, domain 1"/>
    <property type="match status" value="1"/>
</dbReference>
<proteinExistence type="inferred from homology"/>
<dbReference type="InterPro" id="IPR002912">
    <property type="entry name" value="ACT_dom"/>
</dbReference>
<dbReference type="InterPro" id="IPR051681">
    <property type="entry name" value="Ser/Thr_Kinases-Pseudokinases"/>
</dbReference>
<dbReference type="AlphaFoldDB" id="A0A5N6LBU3"/>
<evidence type="ECO:0000256" key="7">
    <source>
        <dbReference type="ARBA" id="ARBA00022840"/>
    </source>
</evidence>
<dbReference type="EMBL" id="SZYD01001808">
    <property type="protein sequence ID" value="KAD0286867.1"/>
    <property type="molecule type" value="Genomic_DNA"/>
</dbReference>
<evidence type="ECO:0000313" key="12">
    <source>
        <dbReference type="EMBL" id="KAD0286867.1"/>
    </source>
</evidence>
<dbReference type="InterPro" id="IPR011009">
    <property type="entry name" value="Kinase-like_dom_sf"/>
</dbReference>
<keyword evidence="4" id="KW-0808">Transferase</keyword>
<dbReference type="SUPFAM" id="SSF56112">
    <property type="entry name" value="Protein kinase-like (PK-like)"/>
    <property type="match status" value="1"/>
</dbReference>
<dbReference type="SMART" id="SM00220">
    <property type="entry name" value="S_TKc"/>
    <property type="match status" value="1"/>
</dbReference>
<evidence type="ECO:0000256" key="3">
    <source>
        <dbReference type="ARBA" id="ARBA00022527"/>
    </source>
</evidence>
<evidence type="ECO:0000259" key="10">
    <source>
        <dbReference type="PROSITE" id="PS50011"/>
    </source>
</evidence>
<evidence type="ECO:0000256" key="1">
    <source>
        <dbReference type="ARBA" id="ARBA00010507"/>
    </source>
</evidence>
<evidence type="ECO:0000256" key="9">
    <source>
        <dbReference type="ARBA" id="ARBA00048679"/>
    </source>
</evidence>
<dbReference type="InterPro" id="IPR001245">
    <property type="entry name" value="Ser-Thr/Tyr_kinase_cat_dom"/>
</dbReference>
<feature type="domain" description="Protein kinase" evidence="10">
    <location>
        <begin position="280"/>
        <end position="541"/>
    </location>
</feature>
<dbReference type="EC" id="2.7.11.1" evidence="2"/>
<dbReference type="PROSITE" id="PS50011">
    <property type="entry name" value="PROTEIN_KINASE_DOM"/>
    <property type="match status" value="1"/>
</dbReference>
<dbReference type="Proteomes" id="UP000326396">
    <property type="component" value="Unassembled WGS sequence"/>
</dbReference>
<dbReference type="GO" id="GO:0005524">
    <property type="term" value="F:ATP binding"/>
    <property type="evidence" value="ECO:0007669"/>
    <property type="project" value="UniProtKB-KW"/>
</dbReference>
<dbReference type="FunFam" id="3.30.200.20:FF:000060">
    <property type="entry name" value="Serine/threonine-protein kinase isoform 1"/>
    <property type="match status" value="1"/>
</dbReference>
<dbReference type="PROSITE" id="PS51671">
    <property type="entry name" value="ACT"/>
    <property type="match status" value="1"/>
</dbReference>
<evidence type="ECO:0000256" key="5">
    <source>
        <dbReference type="ARBA" id="ARBA00022741"/>
    </source>
</evidence>
<dbReference type="GO" id="GO:0004674">
    <property type="term" value="F:protein serine/threonine kinase activity"/>
    <property type="evidence" value="ECO:0007669"/>
    <property type="project" value="UniProtKB-KW"/>
</dbReference>
<dbReference type="PRINTS" id="PR00109">
    <property type="entry name" value="TYRKINASE"/>
</dbReference>
<evidence type="ECO:0000256" key="4">
    <source>
        <dbReference type="ARBA" id="ARBA00022679"/>
    </source>
</evidence>
<dbReference type="PROSITE" id="PS00108">
    <property type="entry name" value="PROTEIN_KINASE_ST"/>
    <property type="match status" value="1"/>
</dbReference>
<evidence type="ECO:0000259" key="11">
    <source>
        <dbReference type="PROSITE" id="PS51671"/>
    </source>
</evidence>
<gene>
    <name evidence="12" type="ORF">E3N88_44504</name>
</gene>
<keyword evidence="6" id="KW-0418">Kinase</keyword>
<name>A0A5N6LBU3_9ASTR</name>
<comment type="similarity">
    <text evidence="1">Belongs to the protein kinase superfamily. TKL Ser/Thr protein kinase family. RAF subfamily.</text>
</comment>
<dbReference type="PANTHER" id="PTHR44329:SF296">
    <property type="entry name" value="DUAL-SPECIFICITY KINASE TKL-PL-4 FAMILY"/>
    <property type="match status" value="1"/>
</dbReference>
<evidence type="ECO:0000256" key="2">
    <source>
        <dbReference type="ARBA" id="ARBA00012513"/>
    </source>
</evidence>
<comment type="caution">
    <text evidence="12">The sequence shown here is derived from an EMBL/GenBank/DDBJ whole genome shotgun (WGS) entry which is preliminary data.</text>
</comment>
<comment type="catalytic activity">
    <reaction evidence="8">
        <text>L-threonyl-[protein] + ATP = O-phospho-L-threonyl-[protein] + ADP + H(+)</text>
        <dbReference type="Rhea" id="RHEA:46608"/>
        <dbReference type="Rhea" id="RHEA-COMP:11060"/>
        <dbReference type="Rhea" id="RHEA-COMP:11605"/>
        <dbReference type="ChEBI" id="CHEBI:15378"/>
        <dbReference type="ChEBI" id="CHEBI:30013"/>
        <dbReference type="ChEBI" id="CHEBI:30616"/>
        <dbReference type="ChEBI" id="CHEBI:61977"/>
        <dbReference type="ChEBI" id="CHEBI:456216"/>
        <dbReference type="EC" id="2.7.11.1"/>
    </reaction>
</comment>
<evidence type="ECO:0000256" key="8">
    <source>
        <dbReference type="ARBA" id="ARBA00047899"/>
    </source>
</evidence>
<dbReference type="Gene3D" id="1.10.510.10">
    <property type="entry name" value="Transferase(Phosphotransferase) domain 1"/>
    <property type="match status" value="1"/>
</dbReference>
<keyword evidence="5" id="KW-0547">Nucleotide-binding</keyword>
<protein>
    <recommendedName>
        <fullName evidence="2">non-specific serine/threonine protein kinase</fullName>
        <ecNumber evidence="2">2.7.11.1</ecNumber>
    </recommendedName>
</protein>
<reference evidence="12 13" key="1">
    <citation type="submission" date="2019-05" db="EMBL/GenBank/DDBJ databases">
        <title>Mikania micrantha, genome provides insights into the molecular mechanism of rapid growth.</title>
        <authorList>
            <person name="Liu B."/>
        </authorList>
    </citation>
    <scope>NUCLEOTIDE SEQUENCE [LARGE SCALE GENOMIC DNA]</scope>
    <source>
        <strain evidence="12">NLD-2019</strain>
        <tissue evidence="12">Leaf</tissue>
    </source>
</reference>
<accession>A0A5N6LBU3</accession>
<dbReference type="Pfam" id="PF07714">
    <property type="entry name" value="PK_Tyr_Ser-Thr"/>
    <property type="match status" value="1"/>
</dbReference>
<feature type="domain" description="ACT" evidence="11">
    <location>
        <begin position="170"/>
        <end position="251"/>
    </location>
</feature>
<dbReference type="OrthoDB" id="4062651at2759"/>